<comment type="caution">
    <text evidence="1">The sequence shown here is derived from an EMBL/GenBank/DDBJ whole genome shotgun (WGS) entry which is preliminary data.</text>
</comment>
<dbReference type="EMBL" id="CM029038">
    <property type="protein sequence ID" value="KAG2650559.1"/>
    <property type="molecule type" value="Genomic_DNA"/>
</dbReference>
<keyword evidence="2" id="KW-1185">Reference proteome</keyword>
<evidence type="ECO:0000313" key="1">
    <source>
        <dbReference type="EMBL" id="KAG2650559.1"/>
    </source>
</evidence>
<protein>
    <submittedName>
        <fullName evidence="1">Uncharacterized protein</fullName>
    </submittedName>
</protein>
<dbReference type="Proteomes" id="UP000823388">
    <property type="component" value="Chromosome 1N"/>
</dbReference>
<sequence length="84" mass="9701">MQRDHSFVEWWRKVMKKMKKEYKKGVNSLIILGAWMIWKHRNACVFEGMAPSVASIMREIKDEHNLWCLAGAKKLQGLGLAGAL</sequence>
<dbReference type="AlphaFoldDB" id="A0A8T0X4R7"/>
<accession>A0A8T0X4R7</accession>
<reference evidence="1" key="1">
    <citation type="submission" date="2020-05" db="EMBL/GenBank/DDBJ databases">
        <title>WGS assembly of Panicum virgatum.</title>
        <authorList>
            <person name="Lovell J.T."/>
            <person name="Jenkins J."/>
            <person name="Shu S."/>
            <person name="Juenger T.E."/>
            <person name="Schmutz J."/>
        </authorList>
    </citation>
    <scope>NUCLEOTIDE SEQUENCE</scope>
    <source>
        <strain evidence="1">AP13</strain>
    </source>
</reference>
<organism evidence="1 2">
    <name type="scientific">Panicum virgatum</name>
    <name type="common">Blackwell switchgrass</name>
    <dbReference type="NCBI Taxonomy" id="38727"/>
    <lineage>
        <taxon>Eukaryota</taxon>
        <taxon>Viridiplantae</taxon>
        <taxon>Streptophyta</taxon>
        <taxon>Embryophyta</taxon>
        <taxon>Tracheophyta</taxon>
        <taxon>Spermatophyta</taxon>
        <taxon>Magnoliopsida</taxon>
        <taxon>Liliopsida</taxon>
        <taxon>Poales</taxon>
        <taxon>Poaceae</taxon>
        <taxon>PACMAD clade</taxon>
        <taxon>Panicoideae</taxon>
        <taxon>Panicodae</taxon>
        <taxon>Paniceae</taxon>
        <taxon>Panicinae</taxon>
        <taxon>Panicum</taxon>
        <taxon>Panicum sect. Hiantes</taxon>
    </lineage>
</organism>
<name>A0A8T0X4R7_PANVG</name>
<proteinExistence type="predicted"/>
<evidence type="ECO:0000313" key="2">
    <source>
        <dbReference type="Proteomes" id="UP000823388"/>
    </source>
</evidence>
<gene>
    <name evidence="1" type="ORF">PVAP13_1NG177319</name>
</gene>